<proteinExistence type="inferred from homology"/>
<dbReference type="InterPro" id="IPR035906">
    <property type="entry name" value="MetI-like_sf"/>
</dbReference>
<dbReference type="RefSeq" id="WP_221237043.1">
    <property type="nucleotide sequence ID" value="NZ_JACIGI010000009.1"/>
</dbReference>
<name>A0A7W6WJW6_9PROT</name>
<dbReference type="NCBIfam" id="TIGR01726">
    <property type="entry name" value="HEQRo_perm_3TM"/>
    <property type="match status" value="1"/>
</dbReference>
<evidence type="ECO:0000256" key="9">
    <source>
        <dbReference type="RuleBase" id="RU363032"/>
    </source>
</evidence>
<feature type="domain" description="ABC transmembrane type-1" evidence="10">
    <location>
        <begin position="18"/>
        <end position="206"/>
    </location>
</feature>
<keyword evidence="7 9" id="KW-1133">Transmembrane helix</keyword>
<dbReference type="GO" id="GO:0006865">
    <property type="term" value="P:amino acid transport"/>
    <property type="evidence" value="ECO:0007669"/>
    <property type="project" value="UniProtKB-KW"/>
</dbReference>
<dbReference type="InterPro" id="IPR010065">
    <property type="entry name" value="AA_ABC_transptr_permease_3TM"/>
</dbReference>
<dbReference type="PANTHER" id="PTHR30614:SF0">
    <property type="entry name" value="L-CYSTINE TRANSPORT SYSTEM PERMEASE PROTEIN TCYL"/>
    <property type="match status" value="1"/>
</dbReference>
<dbReference type="Pfam" id="PF00528">
    <property type="entry name" value="BPD_transp_1"/>
    <property type="match status" value="1"/>
</dbReference>
<dbReference type="SUPFAM" id="SSF161098">
    <property type="entry name" value="MetI-like"/>
    <property type="match status" value="1"/>
</dbReference>
<evidence type="ECO:0000259" key="10">
    <source>
        <dbReference type="PROSITE" id="PS50928"/>
    </source>
</evidence>
<dbReference type="Gene3D" id="1.10.3720.10">
    <property type="entry name" value="MetI-like"/>
    <property type="match status" value="1"/>
</dbReference>
<dbReference type="GO" id="GO:0043190">
    <property type="term" value="C:ATP-binding cassette (ABC) transporter complex"/>
    <property type="evidence" value="ECO:0007669"/>
    <property type="project" value="InterPro"/>
</dbReference>
<keyword evidence="8 9" id="KW-0472">Membrane</keyword>
<gene>
    <name evidence="11" type="ORF">GGD88_001441</name>
</gene>
<comment type="caution">
    <text evidence="11">The sequence shown here is derived from an EMBL/GenBank/DDBJ whole genome shotgun (WGS) entry which is preliminary data.</text>
</comment>
<keyword evidence="3 9" id="KW-0813">Transport</keyword>
<evidence type="ECO:0000256" key="5">
    <source>
        <dbReference type="ARBA" id="ARBA00022692"/>
    </source>
</evidence>
<dbReference type="CDD" id="cd06261">
    <property type="entry name" value="TM_PBP2"/>
    <property type="match status" value="1"/>
</dbReference>
<feature type="transmembrane region" description="Helical" evidence="9">
    <location>
        <begin position="20"/>
        <end position="42"/>
    </location>
</feature>
<dbReference type="PROSITE" id="PS50928">
    <property type="entry name" value="ABC_TM1"/>
    <property type="match status" value="1"/>
</dbReference>
<evidence type="ECO:0000256" key="8">
    <source>
        <dbReference type="ARBA" id="ARBA00023136"/>
    </source>
</evidence>
<evidence type="ECO:0000256" key="7">
    <source>
        <dbReference type="ARBA" id="ARBA00022989"/>
    </source>
</evidence>
<evidence type="ECO:0000313" key="11">
    <source>
        <dbReference type="EMBL" id="MBB4285721.1"/>
    </source>
</evidence>
<accession>A0A7W6WJW6</accession>
<comment type="similarity">
    <text evidence="2">Belongs to the binding-protein-dependent transport system permease family. HisMQ subfamily.</text>
</comment>
<evidence type="ECO:0000256" key="1">
    <source>
        <dbReference type="ARBA" id="ARBA00004429"/>
    </source>
</evidence>
<keyword evidence="6" id="KW-0029">Amino-acid transport</keyword>
<comment type="subcellular location">
    <subcellularLocation>
        <location evidence="1">Cell inner membrane</location>
        <topology evidence="1">Multi-pass membrane protein</topology>
    </subcellularLocation>
    <subcellularLocation>
        <location evidence="9">Cell membrane</location>
        <topology evidence="9">Multi-pass membrane protein</topology>
    </subcellularLocation>
</comment>
<dbReference type="PANTHER" id="PTHR30614">
    <property type="entry name" value="MEMBRANE COMPONENT OF AMINO ACID ABC TRANSPORTER"/>
    <property type="match status" value="1"/>
</dbReference>
<reference evidence="11 12" key="1">
    <citation type="submission" date="2020-08" db="EMBL/GenBank/DDBJ databases">
        <title>Genome sequencing of Purple Non-Sulfur Bacteria from various extreme environments.</title>
        <authorList>
            <person name="Mayer M."/>
        </authorList>
    </citation>
    <scope>NUCLEOTIDE SEQUENCE [LARGE SCALE GENOMIC DNA]</scope>
    <source>
        <strain evidence="11 12">JA135</strain>
    </source>
</reference>
<evidence type="ECO:0000256" key="2">
    <source>
        <dbReference type="ARBA" id="ARBA00010072"/>
    </source>
</evidence>
<evidence type="ECO:0000256" key="4">
    <source>
        <dbReference type="ARBA" id="ARBA00022475"/>
    </source>
</evidence>
<sequence length="226" mass="24819">MEFLDFAGEHLPFILEGVPVTLGLWILAISFGFVFGLVLAWCRIYAPTPLYLLATGYIEIFRGTPMLVQMFFIYLGLPEVGIVLDPFTSAVVAIGLNTSAYQAEYFRAALLSVPQGQMQAARAMGMGQTQALIHVILPQALRRVLPQWSNEAILELKFTSIAFAIGVSEITARAEQVGYRTFEFFDVFLLVALVYLVLTGVVAEVLQWVERRVHVPGVTTTGAAAG</sequence>
<dbReference type="Proteomes" id="UP000555728">
    <property type="component" value="Unassembled WGS sequence"/>
</dbReference>
<feature type="transmembrane region" description="Helical" evidence="9">
    <location>
        <begin position="187"/>
        <end position="206"/>
    </location>
</feature>
<keyword evidence="12" id="KW-1185">Reference proteome</keyword>
<evidence type="ECO:0000256" key="3">
    <source>
        <dbReference type="ARBA" id="ARBA00022448"/>
    </source>
</evidence>
<evidence type="ECO:0000313" key="12">
    <source>
        <dbReference type="Proteomes" id="UP000555728"/>
    </source>
</evidence>
<dbReference type="GO" id="GO:0022857">
    <property type="term" value="F:transmembrane transporter activity"/>
    <property type="evidence" value="ECO:0007669"/>
    <property type="project" value="InterPro"/>
</dbReference>
<dbReference type="InterPro" id="IPR000515">
    <property type="entry name" value="MetI-like"/>
</dbReference>
<organism evidence="11 12">
    <name type="scientific">Roseospira goensis</name>
    <dbReference type="NCBI Taxonomy" id="391922"/>
    <lineage>
        <taxon>Bacteria</taxon>
        <taxon>Pseudomonadati</taxon>
        <taxon>Pseudomonadota</taxon>
        <taxon>Alphaproteobacteria</taxon>
        <taxon>Rhodospirillales</taxon>
        <taxon>Rhodospirillaceae</taxon>
        <taxon>Roseospira</taxon>
    </lineage>
</organism>
<protein>
    <submittedName>
        <fullName evidence="11">Polar amino acid transport system permease protein</fullName>
    </submittedName>
</protein>
<keyword evidence="4" id="KW-1003">Cell membrane</keyword>
<keyword evidence="5 9" id="KW-0812">Transmembrane</keyword>
<dbReference type="InterPro" id="IPR043429">
    <property type="entry name" value="ArtM/GltK/GlnP/TcyL/YhdX-like"/>
</dbReference>
<dbReference type="AlphaFoldDB" id="A0A7W6WJW6"/>
<evidence type="ECO:0000256" key="6">
    <source>
        <dbReference type="ARBA" id="ARBA00022970"/>
    </source>
</evidence>
<dbReference type="EMBL" id="JACIGI010000009">
    <property type="protein sequence ID" value="MBB4285721.1"/>
    <property type="molecule type" value="Genomic_DNA"/>
</dbReference>